<comment type="cofactor">
    <cofactor evidence="1">
        <name>Zn(2+)</name>
        <dbReference type="ChEBI" id="CHEBI:29105"/>
    </cofactor>
</comment>
<gene>
    <name evidence="11" type="ORF">METZ01_LOCUS460294</name>
</gene>
<dbReference type="Pfam" id="PF03331">
    <property type="entry name" value="LpxC"/>
    <property type="match status" value="1"/>
</dbReference>
<dbReference type="NCBIfam" id="TIGR00325">
    <property type="entry name" value="lpxC"/>
    <property type="match status" value="1"/>
</dbReference>
<reference evidence="11" key="1">
    <citation type="submission" date="2018-05" db="EMBL/GenBank/DDBJ databases">
        <authorList>
            <person name="Lanie J.A."/>
            <person name="Ng W.-L."/>
            <person name="Kazmierczak K.M."/>
            <person name="Andrzejewski T.M."/>
            <person name="Davidsen T.M."/>
            <person name="Wayne K.J."/>
            <person name="Tettelin H."/>
            <person name="Glass J.I."/>
            <person name="Rusch D."/>
            <person name="Podicherti R."/>
            <person name="Tsui H.-C.T."/>
            <person name="Winkler M.E."/>
        </authorList>
    </citation>
    <scope>NUCLEOTIDE SEQUENCE</scope>
</reference>
<evidence type="ECO:0000256" key="1">
    <source>
        <dbReference type="ARBA" id="ARBA00001947"/>
    </source>
</evidence>
<comment type="pathway">
    <text evidence="2">Glycolipid biosynthesis; lipid IV(A) biosynthesis; lipid IV(A) from (3R)-3-hydroxytetradecanoyl-[acyl-carrier-protein] and UDP-N-acetyl-alpha-D-glucosamine: step 2/6.</text>
</comment>
<keyword evidence="7" id="KW-0378">Hydrolase</keyword>
<dbReference type="GO" id="GO:0103117">
    <property type="term" value="F:UDP-3-O-acyl-N-acetylglucosamine deacetylase activity"/>
    <property type="evidence" value="ECO:0007669"/>
    <property type="project" value="UniProtKB-EC"/>
</dbReference>
<dbReference type="InterPro" id="IPR011334">
    <property type="entry name" value="UDP-acyl_GlcNac_deAcase_C"/>
</dbReference>
<dbReference type="EMBL" id="UINC01192338">
    <property type="protein sequence ID" value="SVE07440.1"/>
    <property type="molecule type" value="Genomic_DNA"/>
</dbReference>
<evidence type="ECO:0000256" key="5">
    <source>
        <dbReference type="ARBA" id="ARBA00022556"/>
    </source>
</evidence>
<dbReference type="EC" id="3.5.1.108" evidence="3"/>
<proteinExistence type="predicted"/>
<dbReference type="PANTHER" id="PTHR33694">
    <property type="entry name" value="UDP-3-O-ACYL-N-ACETYLGLUCOSAMINE DEACETYLASE 1, MITOCHONDRIAL-RELATED"/>
    <property type="match status" value="1"/>
</dbReference>
<accession>A0A383AIR2</accession>
<evidence type="ECO:0000256" key="10">
    <source>
        <dbReference type="ARBA" id="ARBA00024535"/>
    </source>
</evidence>
<evidence type="ECO:0000256" key="9">
    <source>
        <dbReference type="ARBA" id="ARBA00023098"/>
    </source>
</evidence>
<dbReference type="GO" id="GO:0009245">
    <property type="term" value="P:lipid A biosynthetic process"/>
    <property type="evidence" value="ECO:0007669"/>
    <property type="project" value="UniProtKB-KW"/>
</dbReference>
<feature type="non-terminal residue" evidence="11">
    <location>
        <position position="1"/>
    </location>
</feature>
<sequence length="226" mass="25036">HLMGAMYILGVDNALIELTSQEVPIMDGSARDFIKLILETGLKLSQAPIKLIKINKKVSINEGSKFIKIDKSNVSLDISFEIKYSNSLIGNQKNKINVYEDDLTDICNSRTFCLFEDIDKLKQIGLAKGGSLDNAVVVKEGEVLNSDGLRNELEFVNHKILDCIGDIYLSGYKIIGSIECSQGGHSLTNQLLRELFQDKSNFSIFEVSGKNLPTTFVNKSQLKSIA</sequence>
<keyword evidence="4" id="KW-0444">Lipid biosynthesis</keyword>
<dbReference type="GO" id="GO:0046872">
    <property type="term" value="F:metal ion binding"/>
    <property type="evidence" value="ECO:0007669"/>
    <property type="project" value="UniProtKB-KW"/>
</dbReference>
<keyword evidence="5" id="KW-0441">Lipid A biosynthesis</keyword>
<dbReference type="InterPro" id="IPR020568">
    <property type="entry name" value="Ribosomal_Su5_D2-typ_SF"/>
</dbReference>
<evidence type="ECO:0000256" key="3">
    <source>
        <dbReference type="ARBA" id="ARBA00012745"/>
    </source>
</evidence>
<keyword evidence="6" id="KW-0479">Metal-binding</keyword>
<name>A0A383AIR2_9ZZZZ</name>
<protein>
    <recommendedName>
        <fullName evidence="3">UDP-3-O-acyl-N-acetylglucosamine deacetylase</fullName>
        <ecNumber evidence="3">3.5.1.108</ecNumber>
    </recommendedName>
</protein>
<dbReference type="PANTHER" id="PTHR33694:SF1">
    <property type="entry name" value="UDP-3-O-ACYL-N-ACETYLGLUCOSAMINE DEACETYLASE 1, MITOCHONDRIAL-RELATED"/>
    <property type="match status" value="1"/>
</dbReference>
<dbReference type="InterPro" id="IPR015870">
    <property type="entry name" value="UDP-acyl_N-AcGlcN_deAcase_N"/>
</dbReference>
<dbReference type="GO" id="GO:0016020">
    <property type="term" value="C:membrane"/>
    <property type="evidence" value="ECO:0007669"/>
    <property type="project" value="GOC"/>
</dbReference>
<organism evidence="11">
    <name type="scientific">marine metagenome</name>
    <dbReference type="NCBI Taxonomy" id="408172"/>
    <lineage>
        <taxon>unclassified sequences</taxon>
        <taxon>metagenomes</taxon>
        <taxon>ecological metagenomes</taxon>
    </lineage>
</organism>
<evidence type="ECO:0000256" key="4">
    <source>
        <dbReference type="ARBA" id="ARBA00022516"/>
    </source>
</evidence>
<keyword evidence="9" id="KW-0443">Lipid metabolism</keyword>
<evidence type="ECO:0000256" key="2">
    <source>
        <dbReference type="ARBA" id="ARBA00005002"/>
    </source>
</evidence>
<dbReference type="AlphaFoldDB" id="A0A383AIR2"/>
<evidence type="ECO:0000256" key="7">
    <source>
        <dbReference type="ARBA" id="ARBA00022801"/>
    </source>
</evidence>
<dbReference type="InterPro" id="IPR004463">
    <property type="entry name" value="UDP-acyl_GlcNac_deAcase"/>
</dbReference>
<dbReference type="UniPathway" id="UPA00359">
    <property type="reaction ID" value="UER00478"/>
</dbReference>
<dbReference type="Gene3D" id="3.30.230.20">
    <property type="entry name" value="lpxc deacetylase, domain 1"/>
    <property type="match status" value="1"/>
</dbReference>
<evidence type="ECO:0000256" key="6">
    <source>
        <dbReference type="ARBA" id="ARBA00022723"/>
    </source>
</evidence>
<dbReference type="SUPFAM" id="SSF54211">
    <property type="entry name" value="Ribosomal protein S5 domain 2-like"/>
    <property type="match status" value="2"/>
</dbReference>
<comment type="catalytic activity">
    <reaction evidence="10">
        <text>a UDP-3-O-[(3R)-3-hydroxyacyl]-N-acetyl-alpha-D-glucosamine + H2O = a UDP-3-O-[(3R)-3-hydroxyacyl]-alpha-D-glucosamine + acetate</text>
        <dbReference type="Rhea" id="RHEA:67816"/>
        <dbReference type="ChEBI" id="CHEBI:15377"/>
        <dbReference type="ChEBI" id="CHEBI:30089"/>
        <dbReference type="ChEBI" id="CHEBI:137740"/>
        <dbReference type="ChEBI" id="CHEBI:173225"/>
        <dbReference type="EC" id="3.5.1.108"/>
    </reaction>
</comment>
<evidence type="ECO:0000313" key="11">
    <source>
        <dbReference type="EMBL" id="SVE07440.1"/>
    </source>
</evidence>
<evidence type="ECO:0000256" key="8">
    <source>
        <dbReference type="ARBA" id="ARBA00022833"/>
    </source>
</evidence>
<keyword evidence="8" id="KW-0862">Zinc</keyword>
<dbReference type="Gene3D" id="3.30.1700.10">
    <property type="entry name" value="lpxc deacetylase, domain 2"/>
    <property type="match status" value="1"/>
</dbReference>